<name>A0A0C2W537_AMAMK</name>
<evidence type="ECO:0000313" key="3">
    <source>
        <dbReference type="Proteomes" id="UP000054549"/>
    </source>
</evidence>
<evidence type="ECO:0000256" key="1">
    <source>
        <dbReference type="SAM" id="MobiDB-lite"/>
    </source>
</evidence>
<accession>A0A0C2W537</accession>
<feature type="compositionally biased region" description="Pro residues" evidence="1">
    <location>
        <begin position="233"/>
        <end position="242"/>
    </location>
</feature>
<feature type="region of interest" description="Disordered" evidence="1">
    <location>
        <begin position="229"/>
        <end position="249"/>
    </location>
</feature>
<dbReference type="HOGENOM" id="CLU_573593_0_0_1"/>
<dbReference type="OrthoDB" id="3070027at2759"/>
<reference evidence="2 3" key="1">
    <citation type="submission" date="2014-04" db="EMBL/GenBank/DDBJ databases">
        <title>Evolutionary Origins and Diversification of the Mycorrhizal Mutualists.</title>
        <authorList>
            <consortium name="DOE Joint Genome Institute"/>
            <consortium name="Mycorrhizal Genomics Consortium"/>
            <person name="Kohler A."/>
            <person name="Kuo A."/>
            <person name="Nagy L.G."/>
            <person name="Floudas D."/>
            <person name="Copeland A."/>
            <person name="Barry K.W."/>
            <person name="Cichocki N."/>
            <person name="Veneault-Fourrey C."/>
            <person name="LaButti K."/>
            <person name="Lindquist E.A."/>
            <person name="Lipzen A."/>
            <person name="Lundell T."/>
            <person name="Morin E."/>
            <person name="Murat C."/>
            <person name="Riley R."/>
            <person name="Ohm R."/>
            <person name="Sun H."/>
            <person name="Tunlid A."/>
            <person name="Henrissat B."/>
            <person name="Grigoriev I.V."/>
            <person name="Hibbett D.S."/>
            <person name="Martin F."/>
        </authorList>
    </citation>
    <scope>NUCLEOTIDE SEQUENCE [LARGE SCALE GENOMIC DNA]</scope>
    <source>
        <strain evidence="2 3">Koide BX008</strain>
    </source>
</reference>
<sequence length="476" mass="51345">MYLPIPFTLGNRVQSDTTPVLKTRAPYCHHHRSASADSTEYWIWNGPDHHDLEEDEEDAEHDNTGETNSPPGVGNSDPNLLSRPEQNDSFYDAPSFDKQQDDSGSFDEAYSFSSDLPSESSSPLLRQSRRTLDMAYGSSSPSGSDSPLRGLGLFNLTRNDDASRPFDGLGVVRVRSGRQRTEEEGQEDEDELSPTFLRDLEAYFLVKDFCQPIETPMIRVDDSLTPTMEEQPVAPPATPVTPSPTRGSLTSKIKHALRPRGPSAPAATSGLAMTTIPRSLTTSALPTSISTASSTTVSVSTSTSSTTSVSSTSSFIRRTCSAFRSQYSLNALRAEYAAQTGSPGKNAGTSTSSVTRTRSGVCSPNKSEDSKRTGLSSFLQPVDRASQPVPVIGPTRKVSVSVCMGEGVTPVTPVSTTPITPRTGLMGPMTPITPMRSGGKRSLQTHSVRDSKDWKDVRDLSVLGTISSGLKKRERK</sequence>
<dbReference type="EMBL" id="KN818436">
    <property type="protein sequence ID" value="KIL56247.1"/>
    <property type="molecule type" value="Genomic_DNA"/>
</dbReference>
<dbReference type="AlphaFoldDB" id="A0A0C2W537"/>
<organism evidence="2 3">
    <name type="scientific">Amanita muscaria (strain Koide BX008)</name>
    <dbReference type="NCBI Taxonomy" id="946122"/>
    <lineage>
        <taxon>Eukaryota</taxon>
        <taxon>Fungi</taxon>
        <taxon>Dikarya</taxon>
        <taxon>Basidiomycota</taxon>
        <taxon>Agaricomycotina</taxon>
        <taxon>Agaricomycetes</taxon>
        <taxon>Agaricomycetidae</taxon>
        <taxon>Agaricales</taxon>
        <taxon>Pluteineae</taxon>
        <taxon>Amanitaceae</taxon>
        <taxon>Amanita</taxon>
    </lineage>
</organism>
<proteinExistence type="predicted"/>
<feature type="compositionally biased region" description="Low complexity" evidence="1">
    <location>
        <begin position="348"/>
        <end position="361"/>
    </location>
</feature>
<dbReference type="InParanoid" id="A0A0C2W537"/>
<dbReference type="Proteomes" id="UP000054549">
    <property type="component" value="Unassembled WGS sequence"/>
</dbReference>
<feature type="region of interest" description="Disordered" evidence="1">
    <location>
        <begin position="45"/>
        <end position="125"/>
    </location>
</feature>
<feature type="region of interest" description="Disordered" evidence="1">
    <location>
        <begin position="338"/>
        <end position="375"/>
    </location>
</feature>
<feature type="compositionally biased region" description="Low complexity" evidence="1">
    <location>
        <begin position="111"/>
        <end position="125"/>
    </location>
</feature>
<protein>
    <submittedName>
        <fullName evidence="2">Uncharacterized protein</fullName>
    </submittedName>
</protein>
<keyword evidence="3" id="KW-1185">Reference proteome</keyword>
<gene>
    <name evidence="2" type="ORF">M378DRAFT_17260</name>
</gene>
<evidence type="ECO:0000313" key="2">
    <source>
        <dbReference type="EMBL" id="KIL56247.1"/>
    </source>
</evidence>